<evidence type="ECO:0000313" key="3">
    <source>
        <dbReference type="Proteomes" id="UP000516439"/>
    </source>
</evidence>
<dbReference type="Proteomes" id="UP000516439">
    <property type="component" value="Chromosome"/>
</dbReference>
<evidence type="ECO:0000313" key="2">
    <source>
        <dbReference type="EMBL" id="QNR86066.1"/>
    </source>
</evidence>
<feature type="chain" id="PRO_5047112854" evidence="1">
    <location>
        <begin position="24"/>
        <end position="183"/>
    </location>
</feature>
<dbReference type="RefSeq" id="WP_190328341.1">
    <property type="nucleotide sequence ID" value="NZ_CP061171.1"/>
</dbReference>
<proteinExistence type="predicted"/>
<sequence>MKLFLRSILCCVVLCAFFSNAKAQQDFLVNSKNDTLKGEFKKQFIGFYKFKPEGSNKFSKINIDSTKELFVAEKSINYLAKYRPELNEPEFLLRLEKGKINLVQYYYAYGNNNYTLIWYAYKGEGPLLEIKSNQIFGTRKERKEHFFDLIGDNVLLTDQFKMNDSYSFDTIRAYIKSYNSSNK</sequence>
<keyword evidence="1" id="KW-0732">Signal</keyword>
<name>A0ABX6TMD6_9SPHI</name>
<evidence type="ECO:0000256" key="1">
    <source>
        <dbReference type="SAM" id="SignalP"/>
    </source>
</evidence>
<gene>
    <name evidence="2" type="ORF">H9N25_06475</name>
</gene>
<protein>
    <submittedName>
        <fullName evidence="2">Uncharacterized protein</fullName>
    </submittedName>
</protein>
<feature type="signal peptide" evidence="1">
    <location>
        <begin position="1"/>
        <end position="23"/>
    </location>
</feature>
<dbReference type="EMBL" id="CP061171">
    <property type="protein sequence ID" value="QNR86066.1"/>
    <property type="molecule type" value="Genomic_DNA"/>
</dbReference>
<keyword evidence="3" id="KW-1185">Reference proteome</keyword>
<accession>A0ABX6TMD6</accession>
<organism evidence="2 3">
    <name type="scientific">Pedobacter riviphilus</name>
    <dbReference type="NCBI Taxonomy" id="2766984"/>
    <lineage>
        <taxon>Bacteria</taxon>
        <taxon>Pseudomonadati</taxon>
        <taxon>Bacteroidota</taxon>
        <taxon>Sphingobacteriia</taxon>
        <taxon>Sphingobacteriales</taxon>
        <taxon>Sphingobacteriaceae</taxon>
        <taxon>Pedobacter</taxon>
    </lineage>
</organism>
<reference evidence="2 3" key="1">
    <citation type="submission" date="2020-09" db="EMBL/GenBank/DDBJ databases">
        <title>Pedobacter sp. SW-16 isolated from soil near Yeocheon.</title>
        <authorList>
            <person name="Im H.S."/>
            <person name="Joung Y."/>
            <person name="Lee S.-S."/>
        </authorList>
    </citation>
    <scope>NUCLEOTIDE SEQUENCE [LARGE SCALE GENOMIC DNA]</scope>
    <source>
        <strain evidence="2 3">SW-16</strain>
    </source>
</reference>